<reference evidence="1" key="1">
    <citation type="submission" date="2014-11" db="EMBL/GenBank/DDBJ databases">
        <authorList>
            <person name="Amaro Gonzalez C."/>
        </authorList>
    </citation>
    <scope>NUCLEOTIDE SEQUENCE</scope>
</reference>
<organism evidence="1">
    <name type="scientific">Anguilla anguilla</name>
    <name type="common">European freshwater eel</name>
    <name type="synonym">Muraena anguilla</name>
    <dbReference type="NCBI Taxonomy" id="7936"/>
    <lineage>
        <taxon>Eukaryota</taxon>
        <taxon>Metazoa</taxon>
        <taxon>Chordata</taxon>
        <taxon>Craniata</taxon>
        <taxon>Vertebrata</taxon>
        <taxon>Euteleostomi</taxon>
        <taxon>Actinopterygii</taxon>
        <taxon>Neopterygii</taxon>
        <taxon>Teleostei</taxon>
        <taxon>Anguilliformes</taxon>
        <taxon>Anguillidae</taxon>
        <taxon>Anguilla</taxon>
    </lineage>
</organism>
<reference evidence="1" key="2">
    <citation type="journal article" date="2015" name="Fish Shellfish Immunol.">
        <title>Early steps in the European eel (Anguilla anguilla)-Vibrio vulnificus interaction in the gills: Role of the RtxA13 toxin.</title>
        <authorList>
            <person name="Callol A."/>
            <person name="Pajuelo D."/>
            <person name="Ebbesson L."/>
            <person name="Teles M."/>
            <person name="MacKenzie S."/>
            <person name="Amaro C."/>
        </authorList>
    </citation>
    <scope>NUCLEOTIDE SEQUENCE</scope>
</reference>
<dbReference type="EMBL" id="GBXM01024336">
    <property type="protein sequence ID" value="JAH84241.1"/>
    <property type="molecule type" value="Transcribed_RNA"/>
</dbReference>
<accession>A0A0E9W1Q4</accession>
<evidence type="ECO:0000313" key="1">
    <source>
        <dbReference type="EMBL" id="JAH84241.1"/>
    </source>
</evidence>
<sequence length="22" mass="2617">MVRTKKRMFSRKGKCTTAINFL</sequence>
<protein>
    <submittedName>
        <fullName evidence="1">Uncharacterized protein</fullName>
    </submittedName>
</protein>
<name>A0A0E9W1Q4_ANGAN</name>
<proteinExistence type="predicted"/>
<dbReference type="AlphaFoldDB" id="A0A0E9W1Q4"/>